<feature type="transmembrane region" description="Helical" evidence="12">
    <location>
        <begin position="198"/>
        <end position="217"/>
    </location>
</feature>
<evidence type="ECO:0000256" key="12">
    <source>
        <dbReference type="SAM" id="Phobius"/>
    </source>
</evidence>
<evidence type="ECO:0000256" key="8">
    <source>
        <dbReference type="ARBA" id="ARBA00023065"/>
    </source>
</evidence>
<dbReference type="PANTHER" id="PTHR42823:SF3">
    <property type="entry name" value="ATP SYNTHASE SUBUNIT A, CHLOROPLASTIC"/>
    <property type="match status" value="1"/>
</dbReference>
<dbReference type="InterPro" id="IPR000568">
    <property type="entry name" value="ATP_synth_F0_asu"/>
</dbReference>
<feature type="compositionally biased region" description="Basic residues" evidence="11">
    <location>
        <begin position="303"/>
        <end position="313"/>
    </location>
</feature>
<keyword evidence="5 12" id="KW-0812">Transmembrane</keyword>
<evidence type="ECO:0000256" key="11">
    <source>
        <dbReference type="SAM" id="MobiDB-lite"/>
    </source>
</evidence>
<evidence type="ECO:0000313" key="13">
    <source>
        <dbReference type="EMBL" id="HIV11203.1"/>
    </source>
</evidence>
<evidence type="ECO:0000256" key="1">
    <source>
        <dbReference type="ARBA" id="ARBA00004141"/>
    </source>
</evidence>
<keyword evidence="10" id="KW-0066">ATP synthesis</keyword>
<keyword evidence="9 12" id="KW-0472">Membrane</keyword>
<gene>
    <name evidence="13" type="ORF">IAD28_05890</name>
</gene>
<evidence type="ECO:0000256" key="7">
    <source>
        <dbReference type="ARBA" id="ARBA00022989"/>
    </source>
</evidence>
<dbReference type="PANTHER" id="PTHR42823">
    <property type="entry name" value="ATP SYNTHASE SUBUNIT A, CHLOROPLASTIC"/>
    <property type="match status" value="1"/>
</dbReference>
<keyword evidence="6" id="KW-0375">Hydrogen ion transport</keyword>
<dbReference type="Proteomes" id="UP000823960">
    <property type="component" value="Unassembled WGS sequence"/>
</dbReference>
<dbReference type="GO" id="GO:0005886">
    <property type="term" value="C:plasma membrane"/>
    <property type="evidence" value="ECO:0007669"/>
    <property type="project" value="TreeGrafter"/>
</dbReference>
<sequence>MKLYFKTGAVLFHFLVSRRKERCFLNDKKEVSSRSKGRSRLAAAIWLGIAAVFLVLSLIVGQPHGSGGEESLKDAMRDAVLHEDNRVSLFGIMEVNPAVISALTVSAVILIAAALIRILAIPRFKRIPGRLQLVLETLVGLFDGIAVKNSPHKNKLLGGYIFGAGCYIFIGTIFELFGFQVITTSGHSMSMPAPLSDINAAIAMGFLSYFLILLGGISSNGAKGAANTLKDFSLPVSMSFRLFGALLSGLLVTELVYHSLALSYLIPVAVGVLFTLLHAVIQAYVLVMLTALFYGEVSEPHEKKSRKEKRSKKSAGENAAAAKTAEERKA</sequence>
<evidence type="ECO:0000256" key="2">
    <source>
        <dbReference type="ARBA" id="ARBA00006810"/>
    </source>
</evidence>
<keyword evidence="4" id="KW-0138">CF(0)</keyword>
<keyword evidence="7 12" id="KW-1133">Transmembrane helix</keyword>
<feature type="region of interest" description="Disordered" evidence="11">
    <location>
        <begin position="298"/>
        <end position="330"/>
    </location>
</feature>
<comment type="caution">
    <text evidence="13">The sequence shown here is derived from an EMBL/GenBank/DDBJ whole genome shotgun (WGS) entry which is preliminary data.</text>
</comment>
<comment type="similarity">
    <text evidence="2">Belongs to the ATPase A chain family.</text>
</comment>
<dbReference type="GO" id="GO:0042777">
    <property type="term" value="P:proton motive force-driven plasma membrane ATP synthesis"/>
    <property type="evidence" value="ECO:0007669"/>
    <property type="project" value="TreeGrafter"/>
</dbReference>
<evidence type="ECO:0000256" key="3">
    <source>
        <dbReference type="ARBA" id="ARBA00022448"/>
    </source>
</evidence>
<keyword evidence="8" id="KW-0406">Ion transport</keyword>
<evidence type="ECO:0000256" key="9">
    <source>
        <dbReference type="ARBA" id="ARBA00023136"/>
    </source>
</evidence>
<evidence type="ECO:0000313" key="14">
    <source>
        <dbReference type="Proteomes" id="UP000823960"/>
    </source>
</evidence>
<proteinExistence type="inferred from homology"/>
<evidence type="ECO:0000256" key="10">
    <source>
        <dbReference type="ARBA" id="ARBA00023310"/>
    </source>
</evidence>
<dbReference type="GO" id="GO:0045259">
    <property type="term" value="C:proton-transporting ATP synthase complex"/>
    <property type="evidence" value="ECO:0007669"/>
    <property type="project" value="UniProtKB-KW"/>
</dbReference>
<feature type="transmembrane region" description="Helical" evidence="12">
    <location>
        <begin position="157"/>
        <end position="178"/>
    </location>
</feature>
<protein>
    <submittedName>
        <fullName evidence="13">F0F1 ATP synthase subunit A</fullName>
    </submittedName>
</protein>
<evidence type="ECO:0000256" key="5">
    <source>
        <dbReference type="ARBA" id="ARBA00022692"/>
    </source>
</evidence>
<dbReference type="SUPFAM" id="SSF81336">
    <property type="entry name" value="F1F0 ATP synthase subunit A"/>
    <property type="match status" value="1"/>
</dbReference>
<dbReference type="GO" id="GO:0046933">
    <property type="term" value="F:proton-transporting ATP synthase activity, rotational mechanism"/>
    <property type="evidence" value="ECO:0007669"/>
    <property type="project" value="TreeGrafter"/>
</dbReference>
<feature type="transmembrane region" description="Helical" evidence="12">
    <location>
        <begin position="41"/>
        <end position="60"/>
    </location>
</feature>
<reference evidence="13" key="2">
    <citation type="journal article" date="2021" name="PeerJ">
        <title>Extensive microbial diversity within the chicken gut microbiome revealed by metagenomics and culture.</title>
        <authorList>
            <person name="Gilroy R."/>
            <person name="Ravi A."/>
            <person name="Getino M."/>
            <person name="Pursley I."/>
            <person name="Horton D.L."/>
            <person name="Alikhan N.F."/>
            <person name="Baker D."/>
            <person name="Gharbi K."/>
            <person name="Hall N."/>
            <person name="Watson M."/>
            <person name="Adriaenssens E.M."/>
            <person name="Foster-Nyarko E."/>
            <person name="Jarju S."/>
            <person name="Secka A."/>
            <person name="Antonio M."/>
            <person name="Oren A."/>
            <person name="Chaudhuri R.R."/>
            <person name="La Ragione R."/>
            <person name="Hildebrand F."/>
            <person name="Pallen M.J."/>
        </authorList>
    </citation>
    <scope>NUCLEOTIDE SEQUENCE</scope>
    <source>
        <strain evidence="13">1370</strain>
    </source>
</reference>
<dbReference type="AlphaFoldDB" id="A0A9D1T593"/>
<dbReference type="PRINTS" id="PR00123">
    <property type="entry name" value="ATPASEA"/>
</dbReference>
<keyword evidence="3" id="KW-0813">Transport</keyword>
<dbReference type="InterPro" id="IPR035908">
    <property type="entry name" value="F0_ATP_A_sf"/>
</dbReference>
<dbReference type="EMBL" id="DVOL01000085">
    <property type="protein sequence ID" value="HIV11203.1"/>
    <property type="molecule type" value="Genomic_DNA"/>
</dbReference>
<reference evidence="13" key="1">
    <citation type="submission" date="2020-10" db="EMBL/GenBank/DDBJ databases">
        <authorList>
            <person name="Gilroy R."/>
        </authorList>
    </citation>
    <scope>NUCLEOTIDE SEQUENCE</scope>
    <source>
        <strain evidence="13">1370</strain>
    </source>
</reference>
<feature type="transmembrane region" description="Helical" evidence="12">
    <location>
        <begin position="238"/>
        <end position="258"/>
    </location>
</feature>
<evidence type="ECO:0000256" key="4">
    <source>
        <dbReference type="ARBA" id="ARBA00022547"/>
    </source>
</evidence>
<organism evidence="13 14">
    <name type="scientific">Candidatus Faeciplasma avium</name>
    <dbReference type="NCBI Taxonomy" id="2840798"/>
    <lineage>
        <taxon>Bacteria</taxon>
        <taxon>Bacillati</taxon>
        <taxon>Bacillota</taxon>
        <taxon>Clostridia</taxon>
        <taxon>Eubacteriales</taxon>
        <taxon>Oscillospiraceae</taxon>
        <taxon>Oscillospiraceae incertae sedis</taxon>
        <taxon>Candidatus Faeciplasma</taxon>
    </lineage>
</organism>
<dbReference type="InterPro" id="IPR045082">
    <property type="entry name" value="ATP_syn_F0_a_bact/chloroplast"/>
</dbReference>
<dbReference type="Pfam" id="PF00119">
    <property type="entry name" value="ATP-synt_A"/>
    <property type="match status" value="1"/>
</dbReference>
<feature type="transmembrane region" description="Helical" evidence="12">
    <location>
        <begin position="98"/>
        <end position="120"/>
    </location>
</feature>
<evidence type="ECO:0000256" key="6">
    <source>
        <dbReference type="ARBA" id="ARBA00022781"/>
    </source>
</evidence>
<accession>A0A9D1T593</accession>
<comment type="subcellular location">
    <subcellularLocation>
        <location evidence="1">Membrane</location>
        <topology evidence="1">Multi-pass membrane protein</topology>
    </subcellularLocation>
</comment>
<name>A0A9D1T593_9FIRM</name>
<feature type="transmembrane region" description="Helical" evidence="12">
    <location>
        <begin position="264"/>
        <end position="294"/>
    </location>
</feature>
<dbReference type="Gene3D" id="1.20.120.220">
    <property type="entry name" value="ATP synthase, F0 complex, subunit A"/>
    <property type="match status" value="1"/>
</dbReference>